<keyword evidence="2" id="KW-1185">Reference proteome</keyword>
<dbReference type="RefSeq" id="XP_001551765.1">
    <property type="nucleotide sequence ID" value="XM_001551715.2"/>
</dbReference>
<dbReference type="OrthoDB" id="3481632at2759"/>
<evidence type="ECO:0000313" key="1">
    <source>
        <dbReference type="EMBL" id="ATZ53819.1"/>
    </source>
</evidence>
<dbReference type="KEGG" id="bfu:BCIN_09g05910"/>
<protein>
    <submittedName>
        <fullName evidence="1">Uncharacterized protein</fullName>
    </submittedName>
</protein>
<gene>
    <name evidence="1" type="ORF">BCIN_09g05910</name>
</gene>
<evidence type="ECO:0000313" key="2">
    <source>
        <dbReference type="Proteomes" id="UP000001798"/>
    </source>
</evidence>
<accession>A0A384JTB4</accession>
<dbReference type="VEuPathDB" id="FungiDB:Bcin09g05910"/>
<sequence length="175" mass="19878">MGSKNRRVAQAATSEFIPKHPSEIKAHPNIVLTGNILTLTIDYCAPGSPIEKSTSMKSLLAILPDYTPYAKILQLSIHAGIPHMEPQSVHTAHIQDMKSIVGEVNKFKKLEVVRVRMLIDHCSFPQMKLAAAMFGLRKEVQRNLQYVIKGEEPVRIEQEDDMMKRLFGVWRKEFL</sequence>
<dbReference type="EMBL" id="CP009813">
    <property type="protein sequence ID" value="ATZ53819.1"/>
    <property type="molecule type" value="Genomic_DNA"/>
</dbReference>
<reference evidence="1 2" key="3">
    <citation type="journal article" date="2017" name="Mol. Plant Pathol.">
        <title>A gapless genome sequence of the fungus Botrytis cinerea.</title>
        <authorList>
            <person name="Van Kan J.A."/>
            <person name="Stassen J.H."/>
            <person name="Mosbach A."/>
            <person name="Van Der Lee T.A."/>
            <person name="Faino L."/>
            <person name="Farmer A.D."/>
            <person name="Papasotiriou D.G."/>
            <person name="Zhou S."/>
            <person name="Seidl M.F."/>
            <person name="Cottam E."/>
            <person name="Edel D."/>
            <person name="Hahn M."/>
            <person name="Schwartz D.C."/>
            <person name="Dietrich R.A."/>
            <person name="Widdison S."/>
            <person name="Scalliet G."/>
        </authorList>
    </citation>
    <scope>NUCLEOTIDE SEQUENCE [LARGE SCALE GENOMIC DNA]</scope>
    <source>
        <strain evidence="1 2">B05.10</strain>
    </source>
</reference>
<dbReference type="Proteomes" id="UP000001798">
    <property type="component" value="Chromosome 9"/>
</dbReference>
<proteinExistence type="predicted"/>
<name>A0A384JTB4_BOTFB</name>
<dbReference type="AlphaFoldDB" id="A0A384JTB4"/>
<reference evidence="1 2" key="1">
    <citation type="journal article" date="2011" name="PLoS Genet.">
        <title>Genomic analysis of the necrotrophic fungal pathogens Sclerotinia sclerotiorum and Botrytis cinerea.</title>
        <authorList>
            <person name="Amselem J."/>
            <person name="Cuomo C.A."/>
            <person name="van Kan J.A."/>
            <person name="Viaud M."/>
            <person name="Benito E.P."/>
            <person name="Couloux A."/>
            <person name="Coutinho P.M."/>
            <person name="de Vries R.P."/>
            <person name="Dyer P.S."/>
            <person name="Fillinger S."/>
            <person name="Fournier E."/>
            <person name="Gout L."/>
            <person name="Hahn M."/>
            <person name="Kohn L."/>
            <person name="Lapalu N."/>
            <person name="Plummer K.M."/>
            <person name="Pradier J.M."/>
            <person name="Quevillon E."/>
            <person name="Sharon A."/>
            <person name="Simon A."/>
            <person name="ten Have A."/>
            <person name="Tudzynski B."/>
            <person name="Tudzynski P."/>
            <person name="Wincker P."/>
            <person name="Andrew M."/>
            <person name="Anthouard V."/>
            <person name="Beever R.E."/>
            <person name="Beffa R."/>
            <person name="Benoit I."/>
            <person name="Bouzid O."/>
            <person name="Brault B."/>
            <person name="Chen Z."/>
            <person name="Choquer M."/>
            <person name="Collemare J."/>
            <person name="Cotton P."/>
            <person name="Danchin E.G."/>
            <person name="Da Silva C."/>
            <person name="Gautier A."/>
            <person name="Giraud C."/>
            <person name="Giraud T."/>
            <person name="Gonzalez C."/>
            <person name="Grossetete S."/>
            <person name="Guldener U."/>
            <person name="Henrissat B."/>
            <person name="Howlett B.J."/>
            <person name="Kodira C."/>
            <person name="Kretschmer M."/>
            <person name="Lappartient A."/>
            <person name="Leroch M."/>
            <person name="Levis C."/>
            <person name="Mauceli E."/>
            <person name="Neuveglise C."/>
            <person name="Oeser B."/>
            <person name="Pearson M."/>
            <person name="Poulain J."/>
            <person name="Poussereau N."/>
            <person name="Quesneville H."/>
            <person name="Rascle C."/>
            <person name="Schumacher J."/>
            <person name="Segurens B."/>
            <person name="Sexton A."/>
            <person name="Silva E."/>
            <person name="Sirven C."/>
            <person name="Soanes D.M."/>
            <person name="Talbot N.J."/>
            <person name="Templeton M."/>
            <person name="Yandava C."/>
            <person name="Yarden O."/>
            <person name="Zeng Q."/>
            <person name="Rollins J.A."/>
            <person name="Lebrun M.H."/>
            <person name="Dickman M."/>
        </authorList>
    </citation>
    <scope>NUCLEOTIDE SEQUENCE [LARGE SCALE GENOMIC DNA]</scope>
    <source>
        <strain evidence="1 2">B05.10</strain>
    </source>
</reference>
<reference evidence="1 2" key="2">
    <citation type="journal article" date="2012" name="Eukaryot. Cell">
        <title>Genome update of Botrytis cinerea strains B05.10 and T4.</title>
        <authorList>
            <person name="Staats M."/>
            <person name="van Kan J.A."/>
        </authorList>
    </citation>
    <scope>NUCLEOTIDE SEQUENCE [LARGE SCALE GENOMIC DNA]</scope>
    <source>
        <strain evidence="1 2">B05.10</strain>
    </source>
</reference>
<dbReference type="GeneID" id="5432287"/>
<organism evidence="1 2">
    <name type="scientific">Botryotinia fuckeliana (strain B05.10)</name>
    <name type="common">Noble rot fungus</name>
    <name type="synonym">Botrytis cinerea</name>
    <dbReference type="NCBI Taxonomy" id="332648"/>
    <lineage>
        <taxon>Eukaryota</taxon>
        <taxon>Fungi</taxon>
        <taxon>Dikarya</taxon>
        <taxon>Ascomycota</taxon>
        <taxon>Pezizomycotina</taxon>
        <taxon>Leotiomycetes</taxon>
        <taxon>Helotiales</taxon>
        <taxon>Sclerotiniaceae</taxon>
        <taxon>Botrytis</taxon>
    </lineage>
</organism>
<dbReference type="OMA" id="TITIDYC"/>